<feature type="domain" description="UBC core" evidence="1">
    <location>
        <begin position="1"/>
        <end position="146"/>
    </location>
</feature>
<dbReference type="Pfam" id="PF00179">
    <property type="entry name" value="UQ_con"/>
    <property type="match status" value="1"/>
</dbReference>
<dbReference type="PANTHER" id="PTHR24067">
    <property type="entry name" value="UBIQUITIN-CONJUGATING ENZYME E2"/>
    <property type="match status" value="1"/>
</dbReference>
<dbReference type="InterPro" id="IPR016135">
    <property type="entry name" value="UBQ-conjugating_enzyme/RWD"/>
</dbReference>
<dbReference type="InterPro" id="IPR050113">
    <property type="entry name" value="Ub_conjugating_enzyme"/>
</dbReference>
<proteinExistence type="predicted"/>
<protein>
    <recommendedName>
        <fullName evidence="1">UBC core domain-containing protein</fullName>
    </recommendedName>
</protein>
<dbReference type="EMBL" id="CAJZBQ010000015">
    <property type="protein sequence ID" value="CAG9316447.1"/>
    <property type="molecule type" value="Genomic_DNA"/>
</dbReference>
<name>A0AAU9ITB5_9CILI</name>
<gene>
    <name evidence="2" type="ORF">BSTOLATCC_MIC15877</name>
</gene>
<evidence type="ECO:0000313" key="2">
    <source>
        <dbReference type="EMBL" id="CAG9316447.1"/>
    </source>
</evidence>
<dbReference type="AlphaFoldDB" id="A0AAU9ITB5"/>
<evidence type="ECO:0000313" key="3">
    <source>
        <dbReference type="Proteomes" id="UP001162131"/>
    </source>
</evidence>
<dbReference type="SUPFAM" id="SSF54495">
    <property type="entry name" value="UBC-like"/>
    <property type="match status" value="1"/>
</dbReference>
<keyword evidence="3" id="KW-1185">Reference proteome</keyword>
<dbReference type="Gene3D" id="3.10.110.10">
    <property type="entry name" value="Ubiquitin Conjugating Enzyme"/>
    <property type="match status" value="1"/>
</dbReference>
<reference evidence="2" key="1">
    <citation type="submission" date="2021-09" db="EMBL/GenBank/DDBJ databases">
        <authorList>
            <consortium name="AG Swart"/>
            <person name="Singh M."/>
            <person name="Singh A."/>
            <person name="Seah K."/>
            <person name="Emmerich C."/>
        </authorList>
    </citation>
    <scope>NUCLEOTIDE SEQUENCE</scope>
    <source>
        <strain evidence="2">ATCC30299</strain>
    </source>
</reference>
<dbReference type="PROSITE" id="PS50127">
    <property type="entry name" value="UBC_2"/>
    <property type="match status" value="1"/>
</dbReference>
<sequence>MERLQAEFNAIQSESHPEYSVEIVNNNFFHWKGTLQGPQDTPYQNGKFRFEIVFPQSYPASPPEFFFKTKIFHPNIYEVNGETCVRVLNISYNRNIPVRIIIAYVFDLLANPNPDAGYVQDSTHAYLYNRPGYTSMAAEWTRLYAI</sequence>
<dbReference type="InterPro" id="IPR000608">
    <property type="entry name" value="UBC"/>
</dbReference>
<organism evidence="2 3">
    <name type="scientific">Blepharisma stoltei</name>
    <dbReference type="NCBI Taxonomy" id="1481888"/>
    <lineage>
        <taxon>Eukaryota</taxon>
        <taxon>Sar</taxon>
        <taxon>Alveolata</taxon>
        <taxon>Ciliophora</taxon>
        <taxon>Postciliodesmatophora</taxon>
        <taxon>Heterotrichea</taxon>
        <taxon>Heterotrichida</taxon>
        <taxon>Blepharismidae</taxon>
        <taxon>Blepharisma</taxon>
    </lineage>
</organism>
<evidence type="ECO:0000259" key="1">
    <source>
        <dbReference type="PROSITE" id="PS50127"/>
    </source>
</evidence>
<accession>A0AAU9ITB5</accession>
<comment type="caution">
    <text evidence="2">The sequence shown here is derived from an EMBL/GenBank/DDBJ whole genome shotgun (WGS) entry which is preliminary data.</text>
</comment>
<dbReference type="SMART" id="SM00212">
    <property type="entry name" value="UBCc"/>
    <property type="match status" value="1"/>
</dbReference>
<dbReference type="Proteomes" id="UP001162131">
    <property type="component" value="Unassembled WGS sequence"/>
</dbReference>